<dbReference type="AlphaFoldDB" id="A0A6L2K0F2"/>
<reference evidence="3" key="1">
    <citation type="journal article" date="2019" name="Sci. Rep.">
        <title>Draft genome of Tanacetum cinerariifolium, the natural source of mosquito coil.</title>
        <authorList>
            <person name="Yamashiro T."/>
            <person name="Shiraishi A."/>
            <person name="Satake H."/>
            <person name="Nakayama K."/>
        </authorList>
    </citation>
    <scope>NUCLEOTIDE SEQUENCE</scope>
</reference>
<dbReference type="EMBL" id="BKCJ010001619">
    <property type="protein sequence ID" value="GEU42806.1"/>
    <property type="molecule type" value="Genomic_DNA"/>
</dbReference>
<sequence length="1161" mass="131133">MILKSVENGPLIWPTIEENGMIRTKKYVELSIAEKIQAACDMKATNIILQGTSSTKQERECKMYDAFDKFTYIKGETFHKYYLRFTQNFLEPKNTIQDGRVTLQQLQERQGQSYSGTEYKSYATNSRGNNASGQARVVKCYNYQVIPNNAAFQTKDLDTYDSDCDDISNAQAVLMANISIYGFDIISEVPHSETYLIDIENQKKLVLQEQVDSLEQNLFKQIKEKECLLQTFTDFKRESKEKEAKNIENEIDLEKKIKELDNIIFKVGQSALAVHMLTKPQGFYDNIHKQALCYQNPFYLKKAQRIKPTLYDGIVISAKHVVMPVIDDKETLILEEESRSKMAKKDKDPEAIKQKNSNKPIDYVFKEQFDSIKKTRVHSKEQSASLNDKVNLKSTENEDLKAEIQDKVFVITSLKNDLRRIKRKEIVDIAAQKPSANTIVPGMFKLDLEPLAPRLLKNREIHLEYLKNTQEQADILRGIVKQAKAKQPLDNALNFACKHAQRIQELLVYVQDTCPNAIKPSAKKVADTPKNKVKKVIFAEPLTSSSNIKQVESSTTSDSKTPVLSPIGLKCSTSNCGSIPSANKKNDRISQTPSRNMKYKVKAQPNNVNKKNHVAELIRNVDVNQSQLNADFKLICATCKKYMFDGVHDMCILDFVENVNSHAKSAKKHKHHNIWKPMGHVFTKVGFKWKPTGRTFTIVGNSGPLTRITSDNVVPPKKTTSHLVESQNLKLKVYIRKLKNVKNIGSSKKAKIVESKNANHSEPNHSWGSNATNIPSFASLVMIVRFGNDHIVRIIGYGDYQLGNVTISRVDCVKGLRHTLFSVGQFCDADLEVAFRKNTCFIRNLEGVDLISGSRDTNLYNGTEFVNQTLREFYKNVGISHQTSVARTPQQNIIVESSGIGLQCMTPATSSSGLVPNTVSQQPCIPPNKDDWDHLFQPMFDEYFNPPTFVVSLVCVAAAPRAIDLADSPLSTSIDQDALPASIPSTQEQEYSPSISQESPKTPTFHDDPLNEQTHKESTSQGSSSNMRQIHTPFEHLGKWTKDHPIANVIGDPSRSVSTRNQNRRDLPRDNPLDSVEVLRYEKRSKSKNKGKVPNEMELVLEQTQQGTSYEVSISAEGVEELTRKVKTKGEKKEAILTPMQKPGQYICYLESQKMITDIED</sequence>
<evidence type="ECO:0000256" key="1">
    <source>
        <dbReference type="SAM" id="Coils"/>
    </source>
</evidence>
<dbReference type="SUPFAM" id="SSF53098">
    <property type="entry name" value="Ribonuclease H-like"/>
    <property type="match status" value="1"/>
</dbReference>
<feature type="compositionally biased region" description="Basic and acidic residues" evidence="2">
    <location>
        <begin position="1063"/>
        <end position="1074"/>
    </location>
</feature>
<dbReference type="GO" id="GO:0003676">
    <property type="term" value="F:nucleic acid binding"/>
    <property type="evidence" value="ECO:0007669"/>
    <property type="project" value="InterPro"/>
</dbReference>
<feature type="region of interest" description="Disordered" evidence="2">
    <location>
        <begin position="982"/>
        <end position="1027"/>
    </location>
</feature>
<comment type="caution">
    <text evidence="3">The sequence shown here is derived from an EMBL/GenBank/DDBJ whole genome shotgun (WGS) entry which is preliminary data.</text>
</comment>
<organism evidence="3">
    <name type="scientific">Tanacetum cinerariifolium</name>
    <name type="common">Dalmatian daisy</name>
    <name type="synonym">Chrysanthemum cinerariifolium</name>
    <dbReference type="NCBI Taxonomy" id="118510"/>
    <lineage>
        <taxon>Eukaryota</taxon>
        <taxon>Viridiplantae</taxon>
        <taxon>Streptophyta</taxon>
        <taxon>Embryophyta</taxon>
        <taxon>Tracheophyta</taxon>
        <taxon>Spermatophyta</taxon>
        <taxon>Magnoliopsida</taxon>
        <taxon>eudicotyledons</taxon>
        <taxon>Gunneridae</taxon>
        <taxon>Pentapetalae</taxon>
        <taxon>asterids</taxon>
        <taxon>campanulids</taxon>
        <taxon>Asterales</taxon>
        <taxon>Asteraceae</taxon>
        <taxon>Asteroideae</taxon>
        <taxon>Anthemideae</taxon>
        <taxon>Anthemidinae</taxon>
        <taxon>Tanacetum</taxon>
    </lineage>
</organism>
<feature type="compositionally biased region" description="Polar residues" evidence="2">
    <location>
        <begin position="983"/>
        <end position="1002"/>
    </location>
</feature>
<accession>A0A6L2K0F2</accession>
<gene>
    <name evidence="3" type="ORF">Tci_014784</name>
</gene>
<dbReference type="Gene3D" id="3.30.420.10">
    <property type="entry name" value="Ribonuclease H-like superfamily/Ribonuclease H"/>
    <property type="match status" value="1"/>
</dbReference>
<evidence type="ECO:0000256" key="2">
    <source>
        <dbReference type="SAM" id="MobiDB-lite"/>
    </source>
</evidence>
<feature type="region of interest" description="Disordered" evidence="2">
    <location>
        <begin position="1045"/>
        <end position="1074"/>
    </location>
</feature>
<proteinExistence type="predicted"/>
<protein>
    <submittedName>
        <fullName evidence="3">Integrase, catalytic region, zinc finger, CCHC-type, peptidase aspartic, catalytic</fullName>
    </submittedName>
</protein>
<evidence type="ECO:0000313" key="3">
    <source>
        <dbReference type="EMBL" id="GEU42806.1"/>
    </source>
</evidence>
<feature type="compositionally biased region" description="Basic and acidic residues" evidence="2">
    <location>
        <begin position="1004"/>
        <end position="1018"/>
    </location>
</feature>
<feature type="coiled-coil region" evidence="1">
    <location>
        <begin position="197"/>
        <end position="257"/>
    </location>
</feature>
<name>A0A6L2K0F2_TANCI</name>
<dbReference type="InterPro" id="IPR012337">
    <property type="entry name" value="RNaseH-like_sf"/>
</dbReference>
<keyword evidence="1" id="KW-0175">Coiled coil</keyword>
<dbReference type="InterPro" id="IPR036397">
    <property type="entry name" value="RNaseH_sf"/>
</dbReference>